<dbReference type="SUPFAM" id="SSF51182">
    <property type="entry name" value="RmlC-like cupins"/>
    <property type="match status" value="1"/>
</dbReference>
<evidence type="ECO:0000256" key="10">
    <source>
        <dbReference type="PIRSR" id="PIRSR001480-2"/>
    </source>
</evidence>
<comment type="caution">
    <text evidence="13">The sequence shown here is derived from an EMBL/GenBank/DDBJ whole genome shotgun (WGS) entry which is preliminary data.</text>
</comment>
<dbReference type="OrthoDB" id="9792649at2"/>
<organism evidence="13 14">
    <name type="scientific">Enemella dayhoffiae</name>
    <dbReference type="NCBI Taxonomy" id="2016507"/>
    <lineage>
        <taxon>Bacteria</taxon>
        <taxon>Bacillati</taxon>
        <taxon>Actinomycetota</taxon>
        <taxon>Actinomycetes</taxon>
        <taxon>Propionibacteriales</taxon>
        <taxon>Propionibacteriaceae</taxon>
        <taxon>Enemella</taxon>
    </lineage>
</organism>
<comment type="catalytic activity">
    <reaction evidence="1">
        <text>D-mannose 6-phosphate = D-fructose 6-phosphate</text>
        <dbReference type="Rhea" id="RHEA:12356"/>
        <dbReference type="ChEBI" id="CHEBI:58735"/>
        <dbReference type="ChEBI" id="CHEBI:61527"/>
        <dbReference type="EC" id="5.3.1.8"/>
    </reaction>
</comment>
<evidence type="ECO:0000256" key="5">
    <source>
        <dbReference type="ARBA" id="ARBA00022833"/>
    </source>
</evidence>
<evidence type="ECO:0000256" key="1">
    <source>
        <dbReference type="ARBA" id="ARBA00000757"/>
    </source>
</evidence>
<dbReference type="GO" id="GO:0008270">
    <property type="term" value="F:zinc ion binding"/>
    <property type="evidence" value="ECO:0007669"/>
    <property type="project" value="InterPro"/>
</dbReference>
<dbReference type="AlphaFoldDB" id="A0A255HC02"/>
<dbReference type="Pfam" id="PF20511">
    <property type="entry name" value="PMI_typeI_cat"/>
    <property type="match status" value="1"/>
</dbReference>
<dbReference type="CDD" id="cd07011">
    <property type="entry name" value="cupin_PMI_type_I_N"/>
    <property type="match status" value="1"/>
</dbReference>
<evidence type="ECO:0000259" key="11">
    <source>
        <dbReference type="Pfam" id="PF20511"/>
    </source>
</evidence>
<evidence type="ECO:0000256" key="2">
    <source>
        <dbReference type="ARBA" id="ARBA00010772"/>
    </source>
</evidence>
<keyword evidence="6 13" id="KW-0413">Isomerase</keyword>
<dbReference type="InterPro" id="IPR001250">
    <property type="entry name" value="Man6P_Isoase-1"/>
</dbReference>
<dbReference type="PRINTS" id="PR00714">
    <property type="entry name" value="MAN6PISMRASE"/>
</dbReference>
<feature type="binding site" evidence="10">
    <location>
        <position position="92"/>
    </location>
    <ligand>
        <name>Zn(2+)</name>
        <dbReference type="ChEBI" id="CHEBI:29105"/>
    </ligand>
</feature>
<dbReference type="GO" id="GO:0004476">
    <property type="term" value="F:mannose-6-phosphate isomerase activity"/>
    <property type="evidence" value="ECO:0007669"/>
    <property type="project" value="UniProtKB-EC"/>
</dbReference>
<dbReference type="InterPro" id="IPR011051">
    <property type="entry name" value="RmlC_Cupin_sf"/>
</dbReference>
<feature type="binding site" evidence="10">
    <location>
        <position position="129"/>
    </location>
    <ligand>
        <name>Zn(2+)</name>
        <dbReference type="ChEBI" id="CHEBI:29105"/>
    </ligand>
</feature>
<dbReference type="GO" id="GO:0009298">
    <property type="term" value="P:GDP-mannose biosynthetic process"/>
    <property type="evidence" value="ECO:0007669"/>
    <property type="project" value="InterPro"/>
</dbReference>
<keyword evidence="4 10" id="KW-0479">Metal-binding</keyword>
<feature type="binding site" evidence="10">
    <location>
        <position position="94"/>
    </location>
    <ligand>
        <name>Zn(2+)</name>
        <dbReference type="ChEBI" id="CHEBI:29105"/>
    </ligand>
</feature>
<dbReference type="EC" id="5.3.1.8" evidence="3"/>
<dbReference type="RefSeq" id="WP_094362781.1">
    <property type="nucleotide sequence ID" value="NZ_NMVQ01000003.1"/>
</dbReference>
<dbReference type="NCBIfam" id="TIGR00218">
    <property type="entry name" value="manA"/>
    <property type="match status" value="1"/>
</dbReference>
<dbReference type="InterPro" id="IPR014710">
    <property type="entry name" value="RmlC-like_jellyroll"/>
</dbReference>
<name>A0A255HC02_9ACTN</name>
<dbReference type="GO" id="GO:0005829">
    <property type="term" value="C:cytosol"/>
    <property type="evidence" value="ECO:0007669"/>
    <property type="project" value="TreeGrafter"/>
</dbReference>
<sequence length="389" mass="41566">MQAITGTVQAYPWGSTDGIPAALGTADTGEPQAELWLGAHPKAPSRLADGRSLADHLSEHPEEIGTTSVNRFGPRLPFLLKVLSAARALSLQAHPSRAQAVEGFAREDAEQLPLDAPHRNYRDDWPKPEALLALTEFHGLCGFRDPDETRALFARLGVPEADQLVEPLTDRDGIARVFLEILGLADAEDDLVREVVEAARPHAGEDSEFGRFCATAVELAADYRDDAGILAALLLNRITLAPGEAFFMPAGNLHAYLRGTGIEIMSNSDNVLRGGLTGKHVDLDELARVVDFAPGFPGTIEPVDEGGGVRRLPTPAPEFELWELTDCHDRELPADGSGRILLVVDGTATLRRGDEELVIERGGAAFVGATETGVRVSGPARGFLASDGA</sequence>
<evidence type="ECO:0000256" key="7">
    <source>
        <dbReference type="ARBA" id="ARBA00029741"/>
    </source>
</evidence>
<keyword evidence="14" id="KW-1185">Reference proteome</keyword>
<evidence type="ECO:0000259" key="12">
    <source>
        <dbReference type="Pfam" id="PF21621"/>
    </source>
</evidence>
<proteinExistence type="inferred from homology"/>
<dbReference type="EMBL" id="NMVQ01000003">
    <property type="protein sequence ID" value="OYO24473.1"/>
    <property type="molecule type" value="Genomic_DNA"/>
</dbReference>
<dbReference type="InterPro" id="IPR016305">
    <property type="entry name" value="Mannose-6-P_Isomerase"/>
</dbReference>
<dbReference type="PANTHER" id="PTHR10309:SF0">
    <property type="entry name" value="MANNOSE-6-PHOSPHATE ISOMERASE"/>
    <property type="match status" value="1"/>
</dbReference>
<dbReference type="PANTHER" id="PTHR10309">
    <property type="entry name" value="MANNOSE-6-PHOSPHATE ISOMERASE"/>
    <property type="match status" value="1"/>
</dbReference>
<comment type="cofactor">
    <cofactor evidence="10">
        <name>Zn(2+)</name>
        <dbReference type="ChEBI" id="CHEBI:29105"/>
    </cofactor>
    <text evidence="10">Binds 1 zinc ion per subunit.</text>
</comment>
<gene>
    <name evidence="13" type="primary">manA</name>
    <name evidence="13" type="ORF">CGZ93_03545</name>
</gene>
<comment type="similarity">
    <text evidence="2">Belongs to the mannose-6-phosphate isomerase type 1 family.</text>
</comment>
<dbReference type="PIRSF" id="PIRSF001480">
    <property type="entry name" value="Mannose-6-phosphate_isomerase"/>
    <property type="match status" value="1"/>
</dbReference>
<reference evidence="13 14" key="1">
    <citation type="submission" date="2017-07" db="EMBL/GenBank/DDBJ databases">
        <title>Draft whole genome sequences of clinical Proprionibacteriaceae strains.</title>
        <authorList>
            <person name="Bernier A.-M."/>
            <person name="Bernard K."/>
            <person name="Domingo M.-C."/>
        </authorList>
    </citation>
    <scope>NUCLEOTIDE SEQUENCE [LARGE SCALE GENOMIC DNA]</scope>
    <source>
        <strain evidence="13 14">NML 130396</strain>
    </source>
</reference>
<feature type="binding site" evidence="10">
    <location>
        <position position="254"/>
    </location>
    <ligand>
        <name>Zn(2+)</name>
        <dbReference type="ChEBI" id="CHEBI:29105"/>
    </ligand>
</feature>
<dbReference type="GO" id="GO:0005975">
    <property type="term" value="P:carbohydrate metabolic process"/>
    <property type="evidence" value="ECO:0007669"/>
    <property type="project" value="InterPro"/>
</dbReference>
<dbReference type="Gene3D" id="2.60.120.10">
    <property type="entry name" value="Jelly Rolls"/>
    <property type="match status" value="2"/>
</dbReference>
<feature type="active site" evidence="9">
    <location>
        <position position="273"/>
    </location>
</feature>
<evidence type="ECO:0000256" key="8">
    <source>
        <dbReference type="ARBA" id="ARBA00030762"/>
    </source>
</evidence>
<keyword evidence="5 10" id="KW-0862">Zinc</keyword>
<evidence type="ECO:0000313" key="13">
    <source>
        <dbReference type="EMBL" id="OYO24473.1"/>
    </source>
</evidence>
<dbReference type="Proteomes" id="UP000216311">
    <property type="component" value="Unassembled WGS sequence"/>
</dbReference>
<feature type="domain" description="Phosphomannose isomerase type I catalytic" evidence="11">
    <location>
        <begin position="2"/>
        <end position="144"/>
    </location>
</feature>
<dbReference type="InterPro" id="IPR049071">
    <property type="entry name" value="MPI_cupin_dom"/>
</dbReference>
<dbReference type="InterPro" id="IPR046457">
    <property type="entry name" value="PMI_typeI_cat"/>
</dbReference>
<dbReference type="Pfam" id="PF21621">
    <property type="entry name" value="MPI_cupin_dom"/>
    <property type="match status" value="1"/>
</dbReference>
<evidence type="ECO:0000313" key="14">
    <source>
        <dbReference type="Proteomes" id="UP000216311"/>
    </source>
</evidence>
<evidence type="ECO:0000256" key="6">
    <source>
        <dbReference type="ARBA" id="ARBA00023235"/>
    </source>
</evidence>
<dbReference type="Gene3D" id="1.10.441.10">
    <property type="entry name" value="Phosphomannose Isomerase, domain 2"/>
    <property type="match status" value="1"/>
</dbReference>
<protein>
    <recommendedName>
        <fullName evidence="3">mannose-6-phosphate isomerase</fullName>
        <ecNumber evidence="3">5.3.1.8</ecNumber>
    </recommendedName>
    <alternativeName>
        <fullName evidence="7">Phosphohexomutase</fullName>
    </alternativeName>
    <alternativeName>
        <fullName evidence="8">Phosphomannose isomerase</fullName>
    </alternativeName>
</protein>
<evidence type="ECO:0000256" key="9">
    <source>
        <dbReference type="PIRSR" id="PIRSR001480-1"/>
    </source>
</evidence>
<feature type="domain" description="Mannose-6-phosphate isomerase cupin" evidence="12">
    <location>
        <begin position="319"/>
        <end position="380"/>
    </location>
</feature>
<evidence type="ECO:0000256" key="3">
    <source>
        <dbReference type="ARBA" id="ARBA00011956"/>
    </source>
</evidence>
<evidence type="ECO:0000256" key="4">
    <source>
        <dbReference type="ARBA" id="ARBA00022723"/>
    </source>
</evidence>
<accession>A0A255HC02</accession>